<proteinExistence type="predicted"/>
<protein>
    <submittedName>
        <fullName evidence="2">Uncharacterized protein</fullName>
    </submittedName>
</protein>
<evidence type="ECO:0000313" key="3">
    <source>
        <dbReference type="Proteomes" id="UP000034854"/>
    </source>
</evidence>
<feature type="region of interest" description="Disordered" evidence="1">
    <location>
        <begin position="184"/>
        <end position="204"/>
    </location>
</feature>
<reference evidence="2 3" key="1">
    <citation type="journal article" date="2015" name="Nature">
        <title>rRNA introns, odd ribosomes, and small enigmatic genomes across a large radiation of phyla.</title>
        <authorList>
            <person name="Brown C.T."/>
            <person name="Hug L.A."/>
            <person name="Thomas B.C."/>
            <person name="Sharon I."/>
            <person name="Castelle C.J."/>
            <person name="Singh A."/>
            <person name="Wilkins M.J."/>
            <person name="Williams K.H."/>
            <person name="Banfield J.F."/>
        </authorList>
    </citation>
    <scope>NUCLEOTIDE SEQUENCE [LARGE SCALE GENOMIC DNA]</scope>
</reference>
<gene>
    <name evidence="2" type="ORF">UU34_C0024G0002</name>
</gene>
<dbReference type="AlphaFoldDB" id="A0A0G0UAH2"/>
<sequence>MRREAEDPLWNHKEIHIPPDILVPLVDPEEAPTISLPQLRDPLLRTVATLEDLGQAAEKMARQTLFQTRAPFRKGSHHEPRLIKKEEVRLPKNARQFLKTDLATDEDEGLHTRAAFVELNTHDNKNSESINQDLSISILSDSDETSQQLSPQQIRMDRSLMDMIIAEDTDWLANQRALIMPPQSPTSMLKEIPDFDDYSEDSMP</sequence>
<name>A0A0G0UAH2_9BACT</name>
<feature type="compositionally biased region" description="Acidic residues" evidence="1">
    <location>
        <begin position="194"/>
        <end position="204"/>
    </location>
</feature>
<organism evidence="2 3">
    <name type="scientific">Candidatus Curtissbacteria bacterium GW2011_GWA1_41_11</name>
    <dbReference type="NCBI Taxonomy" id="1618409"/>
    <lineage>
        <taxon>Bacteria</taxon>
        <taxon>Candidatus Curtissiibacteriota</taxon>
    </lineage>
</organism>
<accession>A0A0G0UAH2</accession>
<evidence type="ECO:0000313" key="2">
    <source>
        <dbReference type="EMBL" id="KKR85994.1"/>
    </source>
</evidence>
<dbReference type="EMBL" id="LCAG01000024">
    <property type="protein sequence ID" value="KKR85994.1"/>
    <property type="molecule type" value="Genomic_DNA"/>
</dbReference>
<evidence type="ECO:0000256" key="1">
    <source>
        <dbReference type="SAM" id="MobiDB-lite"/>
    </source>
</evidence>
<comment type="caution">
    <text evidence="2">The sequence shown here is derived from an EMBL/GenBank/DDBJ whole genome shotgun (WGS) entry which is preliminary data.</text>
</comment>
<dbReference type="Proteomes" id="UP000034854">
    <property type="component" value="Unassembled WGS sequence"/>
</dbReference>